<gene>
    <name evidence="1" type="ORF">F4821DRAFT_250823</name>
</gene>
<name>A0ACC0CK12_9PEZI</name>
<dbReference type="EMBL" id="MU394424">
    <property type="protein sequence ID" value="KAI6080749.1"/>
    <property type="molecule type" value="Genomic_DNA"/>
</dbReference>
<keyword evidence="2" id="KW-1185">Reference proteome</keyword>
<evidence type="ECO:0000313" key="1">
    <source>
        <dbReference type="EMBL" id="KAI6080749.1"/>
    </source>
</evidence>
<evidence type="ECO:0000313" key="2">
    <source>
        <dbReference type="Proteomes" id="UP001497680"/>
    </source>
</evidence>
<organism evidence="1 2">
    <name type="scientific">Hypoxylon rubiginosum</name>
    <dbReference type="NCBI Taxonomy" id="110542"/>
    <lineage>
        <taxon>Eukaryota</taxon>
        <taxon>Fungi</taxon>
        <taxon>Dikarya</taxon>
        <taxon>Ascomycota</taxon>
        <taxon>Pezizomycotina</taxon>
        <taxon>Sordariomycetes</taxon>
        <taxon>Xylariomycetidae</taxon>
        <taxon>Xylariales</taxon>
        <taxon>Hypoxylaceae</taxon>
        <taxon>Hypoxylon</taxon>
    </lineage>
</organism>
<proteinExistence type="predicted"/>
<reference evidence="1 2" key="1">
    <citation type="journal article" date="2022" name="New Phytol.">
        <title>Ecological generalism drives hyperdiversity of secondary metabolite gene clusters in xylarialean endophytes.</title>
        <authorList>
            <person name="Franco M.E.E."/>
            <person name="Wisecaver J.H."/>
            <person name="Arnold A.E."/>
            <person name="Ju Y.M."/>
            <person name="Slot J.C."/>
            <person name="Ahrendt S."/>
            <person name="Moore L.P."/>
            <person name="Eastman K.E."/>
            <person name="Scott K."/>
            <person name="Konkel Z."/>
            <person name="Mondo S.J."/>
            <person name="Kuo A."/>
            <person name="Hayes R.D."/>
            <person name="Haridas S."/>
            <person name="Andreopoulos B."/>
            <person name="Riley R."/>
            <person name="LaButti K."/>
            <person name="Pangilinan J."/>
            <person name="Lipzen A."/>
            <person name="Amirebrahimi M."/>
            <person name="Yan J."/>
            <person name="Adam C."/>
            <person name="Keymanesh K."/>
            <person name="Ng V."/>
            <person name="Louie K."/>
            <person name="Northen T."/>
            <person name="Drula E."/>
            <person name="Henrissat B."/>
            <person name="Hsieh H.M."/>
            <person name="Youens-Clark K."/>
            <person name="Lutzoni F."/>
            <person name="Miadlikowska J."/>
            <person name="Eastwood D.C."/>
            <person name="Hamelin R.C."/>
            <person name="Grigoriev I.V."/>
            <person name="U'Ren J.M."/>
        </authorList>
    </citation>
    <scope>NUCLEOTIDE SEQUENCE [LARGE SCALE GENOMIC DNA]</scope>
    <source>
        <strain evidence="1 2">ER1909</strain>
    </source>
</reference>
<comment type="caution">
    <text evidence="1">The sequence shown here is derived from an EMBL/GenBank/DDBJ whole genome shotgun (WGS) entry which is preliminary data.</text>
</comment>
<accession>A0ACC0CK12</accession>
<sequence>MDEDRAVYGLGPNRDMPSLCPHCKGNPRDRVNCTRCGATGMLGVPGISAGSGRRDSAQTSSGGPSSGRGSSRGGSSVFRDSRR</sequence>
<dbReference type="Proteomes" id="UP001497680">
    <property type="component" value="Unassembled WGS sequence"/>
</dbReference>
<protein>
    <submittedName>
        <fullName evidence="1">Uncharacterized protein</fullName>
    </submittedName>
</protein>